<evidence type="ECO:0000313" key="2">
    <source>
        <dbReference type="EMBL" id="MEV4287877.1"/>
    </source>
</evidence>
<evidence type="ECO:0008006" key="4">
    <source>
        <dbReference type="Google" id="ProtNLM"/>
    </source>
</evidence>
<comment type="caution">
    <text evidence="2">The sequence shown here is derived from an EMBL/GenBank/DDBJ whole genome shotgun (WGS) entry which is preliminary data.</text>
</comment>
<gene>
    <name evidence="2" type="ORF">AB0K40_20400</name>
</gene>
<dbReference type="Proteomes" id="UP001552427">
    <property type="component" value="Unassembled WGS sequence"/>
</dbReference>
<name>A0ABV3H5V3_9ACTN</name>
<organism evidence="2 3">
    <name type="scientific">Nonomuraea bangladeshensis</name>
    <dbReference type="NCBI Taxonomy" id="404385"/>
    <lineage>
        <taxon>Bacteria</taxon>
        <taxon>Bacillati</taxon>
        <taxon>Actinomycetota</taxon>
        <taxon>Actinomycetes</taxon>
        <taxon>Streptosporangiales</taxon>
        <taxon>Streptosporangiaceae</taxon>
        <taxon>Nonomuraea</taxon>
    </lineage>
</organism>
<keyword evidence="3" id="KW-1185">Reference proteome</keyword>
<sequence>MQIPQRPGISQVHTGMKVVDRDGKEVGTVELVKMGDPQAATTDGQQTDGQQTGRGPGFVPVLSDVFSHAEPDLPPVLAARLLRTGFVKVDGRGLFARDLYVAPEQVARIEDNVVHLSTDGDSLAKES</sequence>
<dbReference type="RefSeq" id="WP_364451994.1">
    <property type="nucleotide sequence ID" value="NZ_JBFARM010000006.1"/>
</dbReference>
<accession>A0ABV3H5V3</accession>
<evidence type="ECO:0000256" key="1">
    <source>
        <dbReference type="SAM" id="MobiDB-lite"/>
    </source>
</evidence>
<protein>
    <recommendedName>
        <fullName evidence="4">PRC-barrel domain containing protein</fullName>
    </recommendedName>
</protein>
<feature type="compositionally biased region" description="Low complexity" evidence="1">
    <location>
        <begin position="37"/>
        <end position="53"/>
    </location>
</feature>
<dbReference type="EMBL" id="JBFARM010000006">
    <property type="protein sequence ID" value="MEV4287877.1"/>
    <property type="molecule type" value="Genomic_DNA"/>
</dbReference>
<proteinExistence type="predicted"/>
<reference evidence="2 3" key="1">
    <citation type="submission" date="2024-06" db="EMBL/GenBank/DDBJ databases">
        <title>The Natural Products Discovery Center: Release of the First 8490 Sequenced Strains for Exploring Actinobacteria Biosynthetic Diversity.</title>
        <authorList>
            <person name="Kalkreuter E."/>
            <person name="Kautsar S.A."/>
            <person name="Yang D."/>
            <person name="Bader C.D."/>
            <person name="Teijaro C.N."/>
            <person name="Fluegel L."/>
            <person name="Davis C.M."/>
            <person name="Simpson J.R."/>
            <person name="Lauterbach L."/>
            <person name="Steele A.D."/>
            <person name="Gui C."/>
            <person name="Meng S."/>
            <person name="Li G."/>
            <person name="Viehrig K."/>
            <person name="Ye F."/>
            <person name="Su P."/>
            <person name="Kiefer A.F."/>
            <person name="Nichols A."/>
            <person name="Cepeda A.J."/>
            <person name="Yan W."/>
            <person name="Fan B."/>
            <person name="Jiang Y."/>
            <person name="Adhikari A."/>
            <person name="Zheng C.-J."/>
            <person name="Schuster L."/>
            <person name="Cowan T.M."/>
            <person name="Smanski M.J."/>
            <person name="Chevrette M.G."/>
            <person name="De Carvalho L.P.S."/>
            <person name="Shen B."/>
        </authorList>
    </citation>
    <scope>NUCLEOTIDE SEQUENCE [LARGE SCALE GENOMIC DNA]</scope>
    <source>
        <strain evidence="2 3">NPDC049574</strain>
    </source>
</reference>
<feature type="region of interest" description="Disordered" evidence="1">
    <location>
        <begin position="34"/>
        <end position="55"/>
    </location>
</feature>
<evidence type="ECO:0000313" key="3">
    <source>
        <dbReference type="Proteomes" id="UP001552427"/>
    </source>
</evidence>